<evidence type="ECO:0000313" key="2">
    <source>
        <dbReference type="Proteomes" id="UP000441455"/>
    </source>
</evidence>
<name>A0A6N7VLC3_ACIFE</name>
<evidence type="ECO:0000313" key="1">
    <source>
        <dbReference type="EMBL" id="MSS82514.1"/>
    </source>
</evidence>
<sequence>MKYDKPFLTYHDQILLLKERGLIIKNEAFAIHALNTISYYDLINRYKIYFMDSEDCFKQGISIEYLYLFSLFDHKVQAFILKYSGMIETLFKTRFAYVLSEKYGVDKNNYLNPSHYEPRLSSNGVTFKETLDIINNSLDPYHIKNPSKYYSRYHNHIPAWILFKNISLGNSINLFRLLNSPVKRQVVDALIPYSNLQYDQKSNYITLSLNAIREFRNCVAHNLNFTSLRITGKYKIPSEILWDLMKSPLVQREKKKVTKSDKDAFQGIYGVMLAILSFLDNAYLRSLFIQEFLVIISSDRNEEMFNGYAQITKMPTDIKSRFSKYYQHLQKGAPL</sequence>
<reference evidence="1 2" key="1">
    <citation type="submission" date="2019-08" db="EMBL/GenBank/DDBJ databases">
        <title>In-depth cultivation of the pig gut microbiome towards novel bacterial diversity and tailored functional studies.</title>
        <authorList>
            <person name="Wylensek D."/>
            <person name="Hitch T.C.A."/>
            <person name="Clavel T."/>
        </authorList>
    </citation>
    <scope>NUCLEOTIDE SEQUENCE [LARGE SCALE GENOMIC DNA]</scope>
    <source>
        <strain evidence="1 2">WCA-389-WT-5B</strain>
    </source>
</reference>
<dbReference type="RefSeq" id="WP_154488348.1">
    <property type="nucleotide sequence ID" value="NZ_VULN01000010.1"/>
</dbReference>
<dbReference type="AlphaFoldDB" id="A0A6N7VLC3"/>
<organism evidence="1 2">
    <name type="scientific">Acidaminococcus fermentans</name>
    <dbReference type="NCBI Taxonomy" id="905"/>
    <lineage>
        <taxon>Bacteria</taxon>
        <taxon>Bacillati</taxon>
        <taxon>Bacillota</taxon>
        <taxon>Negativicutes</taxon>
        <taxon>Acidaminococcales</taxon>
        <taxon>Acidaminococcaceae</taxon>
        <taxon>Acidaminococcus</taxon>
    </lineage>
</organism>
<dbReference type="InterPro" id="IPR011664">
    <property type="entry name" value="Abi_system_AbiD/AbiF-like"/>
</dbReference>
<proteinExistence type="predicted"/>
<comment type="caution">
    <text evidence="1">The sequence shown here is derived from an EMBL/GenBank/DDBJ whole genome shotgun (WGS) entry which is preliminary data.</text>
</comment>
<dbReference type="OrthoDB" id="5363652at2"/>
<dbReference type="Pfam" id="PF07751">
    <property type="entry name" value="Abi_2"/>
    <property type="match status" value="1"/>
</dbReference>
<accession>A0A6N7VLC3</accession>
<gene>
    <name evidence="1" type="ORF">FX155_07900</name>
</gene>
<protein>
    <submittedName>
        <fullName evidence="1">Abi family protein</fullName>
    </submittedName>
</protein>
<dbReference type="EMBL" id="VULN01000010">
    <property type="protein sequence ID" value="MSS82514.1"/>
    <property type="molecule type" value="Genomic_DNA"/>
</dbReference>
<dbReference type="Proteomes" id="UP000441455">
    <property type="component" value="Unassembled WGS sequence"/>
</dbReference>